<proteinExistence type="predicted"/>
<evidence type="ECO:0008006" key="4">
    <source>
        <dbReference type="Google" id="ProtNLM"/>
    </source>
</evidence>
<reference evidence="3" key="1">
    <citation type="journal article" date="2019" name="Int. J. Syst. Evol. Microbiol.">
        <title>The Global Catalogue of Microorganisms (GCM) 10K type strain sequencing project: providing services to taxonomists for standard genome sequencing and annotation.</title>
        <authorList>
            <consortium name="The Broad Institute Genomics Platform"/>
            <consortium name="The Broad Institute Genome Sequencing Center for Infectious Disease"/>
            <person name="Wu L."/>
            <person name="Ma J."/>
        </authorList>
    </citation>
    <scope>NUCLEOTIDE SEQUENCE [LARGE SCALE GENOMIC DNA]</scope>
    <source>
        <strain evidence="3">JCM 17687</strain>
    </source>
</reference>
<accession>A0ABP9JAP8</accession>
<keyword evidence="1" id="KW-1133">Transmembrane helix</keyword>
<evidence type="ECO:0000313" key="2">
    <source>
        <dbReference type="EMBL" id="GAA5025834.1"/>
    </source>
</evidence>
<evidence type="ECO:0000256" key="1">
    <source>
        <dbReference type="SAM" id="Phobius"/>
    </source>
</evidence>
<keyword evidence="1" id="KW-0472">Membrane</keyword>
<organism evidence="2 3">
    <name type="scientific">Terrabacter aeriphilus</name>
    <dbReference type="NCBI Taxonomy" id="515662"/>
    <lineage>
        <taxon>Bacteria</taxon>
        <taxon>Bacillati</taxon>
        <taxon>Actinomycetota</taxon>
        <taxon>Actinomycetes</taxon>
        <taxon>Micrococcales</taxon>
        <taxon>Intrasporangiaceae</taxon>
        <taxon>Terrabacter</taxon>
    </lineage>
</organism>
<keyword evidence="1" id="KW-0812">Transmembrane</keyword>
<dbReference type="RefSeq" id="WP_345507238.1">
    <property type="nucleotide sequence ID" value="NZ_BAABIW010000014.1"/>
</dbReference>
<feature type="transmembrane region" description="Helical" evidence="1">
    <location>
        <begin position="32"/>
        <end position="53"/>
    </location>
</feature>
<feature type="transmembrane region" description="Helical" evidence="1">
    <location>
        <begin position="74"/>
        <end position="95"/>
    </location>
</feature>
<sequence>MRVARITLSSLGIGLVALGAWSALTSLGAAQLVGLAVWLAAAVVVHDGVVGPATAVTSGLVDRGGRRLRAGARAVVRVGLTVAALLCLVAVPAIVAQSLGNPNPTVLPGPYAARLGWVLVLIALATVAGVVVAQRSSRERTA</sequence>
<comment type="caution">
    <text evidence="2">The sequence shown here is derived from an EMBL/GenBank/DDBJ whole genome shotgun (WGS) entry which is preliminary data.</text>
</comment>
<evidence type="ECO:0000313" key="3">
    <source>
        <dbReference type="Proteomes" id="UP001500427"/>
    </source>
</evidence>
<protein>
    <recommendedName>
        <fullName evidence="4">Lipoprotein</fullName>
    </recommendedName>
</protein>
<feature type="transmembrane region" description="Helical" evidence="1">
    <location>
        <begin position="115"/>
        <end position="133"/>
    </location>
</feature>
<keyword evidence="3" id="KW-1185">Reference proteome</keyword>
<dbReference type="Proteomes" id="UP001500427">
    <property type="component" value="Unassembled WGS sequence"/>
</dbReference>
<name>A0ABP9JAP8_9MICO</name>
<gene>
    <name evidence="2" type="ORF">GCM10023258_19060</name>
</gene>
<dbReference type="EMBL" id="BAABIW010000014">
    <property type="protein sequence ID" value="GAA5025834.1"/>
    <property type="molecule type" value="Genomic_DNA"/>
</dbReference>